<dbReference type="EMBL" id="BJZU01000082">
    <property type="protein sequence ID" value="GEP05908.1"/>
    <property type="molecule type" value="Genomic_DNA"/>
</dbReference>
<accession>A0A512J7H2</accession>
<dbReference type="RefSeq" id="WP_147027442.1">
    <property type="nucleotide sequence ID" value="NZ_BJZU01000082.1"/>
</dbReference>
<keyword evidence="4" id="KW-1185">Reference proteome</keyword>
<evidence type="ECO:0000313" key="2">
    <source>
        <dbReference type="EMBL" id="GLS61675.1"/>
    </source>
</evidence>
<sequence length="63" mass="6867">MNLIVTAQHDGRVVSYQRRSPSGALEKALQLQKAGSDRVFITDITGRAYGPGDFAACFVRARV</sequence>
<dbReference type="Proteomes" id="UP001156856">
    <property type="component" value="Unassembled WGS sequence"/>
</dbReference>
<dbReference type="EMBL" id="BSPK01000001">
    <property type="protein sequence ID" value="GLS61675.1"/>
    <property type="molecule type" value="Genomic_DNA"/>
</dbReference>
<organism evidence="1 3">
    <name type="scientific">Methylobacterium oxalidis</name>
    <dbReference type="NCBI Taxonomy" id="944322"/>
    <lineage>
        <taxon>Bacteria</taxon>
        <taxon>Pseudomonadati</taxon>
        <taxon>Pseudomonadota</taxon>
        <taxon>Alphaproteobacteria</taxon>
        <taxon>Hyphomicrobiales</taxon>
        <taxon>Methylobacteriaceae</taxon>
        <taxon>Methylobacterium</taxon>
    </lineage>
</organism>
<evidence type="ECO:0000313" key="1">
    <source>
        <dbReference type="EMBL" id="GEP05908.1"/>
    </source>
</evidence>
<reference evidence="1 3" key="3">
    <citation type="submission" date="2019-07" db="EMBL/GenBank/DDBJ databases">
        <title>Whole genome shotgun sequence of Methylobacterium oxalidis NBRC 107715.</title>
        <authorList>
            <person name="Hosoyama A."/>
            <person name="Uohara A."/>
            <person name="Ohji S."/>
            <person name="Ichikawa N."/>
        </authorList>
    </citation>
    <scope>NUCLEOTIDE SEQUENCE [LARGE SCALE GENOMIC DNA]</scope>
    <source>
        <strain evidence="1 3">NBRC 107715</strain>
    </source>
</reference>
<evidence type="ECO:0000313" key="3">
    <source>
        <dbReference type="Proteomes" id="UP000321960"/>
    </source>
</evidence>
<protein>
    <recommendedName>
        <fullName evidence="5">Resolvase/invertase-type recombinase catalytic domain-containing protein</fullName>
    </recommendedName>
</protein>
<dbReference type="AlphaFoldDB" id="A0A512J7H2"/>
<proteinExistence type="predicted"/>
<gene>
    <name evidence="2" type="ORF">GCM10007888_00560</name>
    <name evidence="1" type="ORF">MOX02_39460</name>
</gene>
<dbReference type="Proteomes" id="UP000321960">
    <property type="component" value="Unassembled WGS sequence"/>
</dbReference>
<reference evidence="2" key="1">
    <citation type="journal article" date="2014" name="Int. J. Syst. Evol. Microbiol.">
        <title>Complete genome of a new Firmicutes species belonging to the dominant human colonic microbiota ('Ruminococcus bicirculans') reveals two chromosomes and a selective capacity to utilize plant glucans.</title>
        <authorList>
            <consortium name="NISC Comparative Sequencing Program"/>
            <person name="Wegmann U."/>
            <person name="Louis P."/>
            <person name="Goesmann A."/>
            <person name="Henrissat B."/>
            <person name="Duncan S.H."/>
            <person name="Flint H.J."/>
        </authorList>
    </citation>
    <scope>NUCLEOTIDE SEQUENCE</scope>
    <source>
        <strain evidence="2">NBRC 107715</strain>
    </source>
</reference>
<comment type="caution">
    <text evidence="1">The sequence shown here is derived from an EMBL/GenBank/DDBJ whole genome shotgun (WGS) entry which is preliminary data.</text>
</comment>
<evidence type="ECO:0008006" key="5">
    <source>
        <dbReference type="Google" id="ProtNLM"/>
    </source>
</evidence>
<dbReference type="OrthoDB" id="7999718at2"/>
<reference evidence="2" key="4">
    <citation type="submission" date="2023-01" db="EMBL/GenBank/DDBJ databases">
        <title>Draft genome sequence of Methylobacterium oxalidis strain NBRC 107715.</title>
        <authorList>
            <person name="Sun Q."/>
            <person name="Mori K."/>
        </authorList>
    </citation>
    <scope>NUCLEOTIDE SEQUENCE</scope>
    <source>
        <strain evidence="2">NBRC 107715</strain>
    </source>
</reference>
<reference evidence="4" key="2">
    <citation type="journal article" date="2019" name="Int. J. Syst. Evol. Microbiol.">
        <title>The Global Catalogue of Microorganisms (GCM) 10K type strain sequencing project: providing services to taxonomists for standard genome sequencing and annotation.</title>
        <authorList>
            <consortium name="The Broad Institute Genomics Platform"/>
            <consortium name="The Broad Institute Genome Sequencing Center for Infectious Disease"/>
            <person name="Wu L."/>
            <person name="Ma J."/>
        </authorList>
    </citation>
    <scope>NUCLEOTIDE SEQUENCE [LARGE SCALE GENOMIC DNA]</scope>
    <source>
        <strain evidence="4">NBRC 107715</strain>
    </source>
</reference>
<name>A0A512J7H2_9HYPH</name>
<evidence type="ECO:0000313" key="4">
    <source>
        <dbReference type="Proteomes" id="UP001156856"/>
    </source>
</evidence>